<organism evidence="1">
    <name type="scientific">Cacopsylla melanoneura</name>
    <dbReference type="NCBI Taxonomy" id="428564"/>
    <lineage>
        <taxon>Eukaryota</taxon>
        <taxon>Metazoa</taxon>
        <taxon>Ecdysozoa</taxon>
        <taxon>Arthropoda</taxon>
        <taxon>Hexapoda</taxon>
        <taxon>Insecta</taxon>
        <taxon>Pterygota</taxon>
        <taxon>Neoptera</taxon>
        <taxon>Paraneoptera</taxon>
        <taxon>Hemiptera</taxon>
        <taxon>Sternorrhyncha</taxon>
        <taxon>Psylloidea</taxon>
        <taxon>Psyllidae</taxon>
        <taxon>Psyllinae</taxon>
        <taxon>Cacopsylla</taxon>
    </lineage>
</organism>
<proteinExistence type="predicted"/>
<reference evidence="1" key="1">
    <citation type="submission" date="2021-05" db="EMBL/GenBank/DDBJ databases">
        <authorList>
            <person name="Alioto T."/>
            <person name="Alioto T."/>
            <person name="Gomez Garrido J."/>
        </authorList>
    </citation>
    <scope>NUCLEOTIDE SEQUENCE</scope>
</reference>
<sequence>MRWRKMLPFHTRGYSTQHGKACRSTKKFYPFQNHAPLISPPLIMSAYWYSYETSTTHYLILSEYLPIQKFIAKGIQDNGFFPQLSASVARRRSCFGTFFIG</sequence>
<protein>
    <submittedName>
        <fullName evidence="1">Uncharacterized protein</fullName>
    </submittedName>
</protein>
<accession>A0A8D8S308</accession>
<name>A0A8D8S308_9HEMI</name>
<evidence type="ECO:0000313" key="1">
    <source>
        <dbReference type="EMBL" id="CAG6660487.1"/>
    </source>
</evidence>
<dbReference type="AlphaFoldDB" id="A0A8D8S308"/>
<dbReference type="EMBL" id="HBUF01197108">
    <property type="protein sequence ID" value="CAG6660487.1"/>
    <property type="molecule type" value="Transcribed_RNA"/>
</dbReference>